<dbReference type="Proteomes" id="UP001219933">
    <property type="component" value="Chromosome 4"/>
</dbReference>
<sequence>MRLGRELGASAVFAHLPSRSPAGQELATRVVLEWKRRQGSAVSLDDVFAATRLRVWANEVMLGSFADIWDLLARRPSHVSEAPLSPMLPEFWMEAAPDGVEEMREGSPIDGFRGRVVLTEGAWRTLDAFIYIWEETCSFQATLLAGDTVYNIARAVQIALSFHTRAPAPDQDCVSTEPHLLDIAIDAACTDHYHSDMLIQATATQLLTLPMAAVARLGSVLSCASFVNGAYSALYDTPCSLRVVGSLSRTSSHAMLESVLDLVEQQGSSDRHVLLLCFVAKACQAHASLLLAGHNVF</sequence>
<dbReference type="AlphaFoldDB" id="A0AAF0ESV1"/>
<proteinExistence type="predicted"/>
<keyword evidence="2" id="KW-1185">Reference proteome</keyword>
<dbReference type="EMBL" id="CP119880">
    <property type="protein sequence ID" value="WFD36130.1"/>
    <property type="molecule type" value="Genomic_DNA"/>
</dbReference>
<evidence type="ECO:0000313" key="2">
    <source>
        <dbReference type="Proteomes" id="UP001219933"/>
    </source>
</evidence>
<organism evidence="1 2">
    <name type="scientific">Malassezia cuniculi</name>
    <dbReference type="NCBI Taxonomy" id="948313"/>
    <lineage>
        <taxon>Eukaryota</taxon>
        <taxon>Fungi</taxon>
        <taxon>Dikarya</taxon>
        <taxon>Basidiomycota</taxon>
        <taxon>Ustilaginomycotina</taxon>
        <taxon>Malasseziomycetes</taxon>
        <taxon>Malasseziales</taxon>
        <taxon>Malasseziaceae</taxon>
        <taxon>Malassezia</taxon>
    </lineage>
</organism>
<gene>
    <name evidence="1" type="ORF">MCUN1_003001</name>
</gene>
<name>A0AAF0ESV1_9BASI</name>
<reference evidence="1" key="1">
    <citation type="submission" date="2023-03" db="EMBL/GenBank/DDBJ databases">
        <title>Mating type loci evolution in Malassezia.</title>
        <authorList>
            <person name="Coelho M.A."/>
        </authorList>
    </citation>
    <scope>NUCLEOTIDE SEQUENCE</scope>
    <source>
        <strain evidence="1">CBS 11721</strain>
    </source>
</reference>
<accession>A0AAF0ESV1</accession>
<protein>
    <submittedName>
        <fullName evidence="1">Uncharacterized protein</fullName>
    </submittedName>
</protein>
<evidence type="ECO:0000313" key="1">
    <source>
        <dbReference type="EMBL" id="WFD36130.1"/>
    </source>
</evidence>